<dbReference type="EMBL" id="JARKNE010000003">
    <property type="protein sequence ID" value="KAK5838704.1"/>
    <property type="molecule type" value="Genomic_DNA"/>
</dbReference>
<proteinExistence type="predicted"/>
<reference evidence="1 2" key="1">
    <citation type="submission" date="2023-03" db="EMBL/GenBank/DDBJ databases">
        <title>WGS of Gossypium arboreum.</title>
        <authorList>
            <person name="Yu D."/>
        </authorList>
    </citation>
    <scope>NUCLEOTIDE SEQUENCE [LARGE SCALE GENOMIC DNA]</scope>
    <source>
        <tissue evidence="1">Leaf</tissue>
    </source>
</reference>
<sequence length="88" mass="9815">MRPKDTISVSYSWANHFSSNHNVALECCPKQSTVPQNSGRCFYLYTDDVVHFVSGFSTAGGVIRDDKGKWILGYNRHLGKYTAAVAEL</sequence>
<name>A0ABR0QHB6_GOSAR</name>
<gene>
    <name evidence="1" type="ORF">PVK06_007439</name>
</gene>
<organism evidence="1 2">
    <name type="scientific">Gossypium arboreum</name>
    <name type="common">Tree cotton</name>
    <name type="synonym">Gossypium nanking</name>
    <dbReference type="NCBI Taxonomy" id="29729"/>
    <lineage>
        <taxon>Eukaryota</taxon>
        <taxon>Viridiplantae</taxon>
        <taxon>Streptophyta</taxon>
        <taxon>Embryophyta</taxon>
        <taxon>Tracheophyta</taxon>
        <taxon>Spermatophyta</taxon>
        <taxon>Magnoliopsida</taxon>
        <taxon>eudicotyledons</taxon>
        <taxon>Gunneridae</taxon>
        <taxon>Pentapetalae</taxon>
        <taxon>rosids</taxon>
        <taxon>malvids</taxon>
        <taxon>Malvales</taxon>
        <taxon>Malvaceae</taxon>
        <taxon>Malvoideae</taxon>
        <taxon>Gossypium</taxon>
    </lineage>
</organism>
<dbReference type="Proteomes" id="UP001358586">
    <property type="component" value="Chromosome 3"/>
</dbReference>
<comment type="caution">
    <text evidence="1">The sequence shown here is derived from an EMBL/GenBank/DDBJ whole genome shotgun (WGS) entry which is preliminary data.</text>
</comment>
<accession>A0ABR0QHB6</accession>
<evidence type="ECO:0000313" key="2">
    <source>
        <dbReference type="Proteomes" id="UP001358586"/>
    </source>
</evidence>
<keyword evidence="2" id="KW-1185">Reference proteome</keyword>
<evidence type="ECO:0000313" key="1">
    <source>
        <dbReference type="EMBL" id="KAK5838704.1"/>
    </source>
</evidence>
<protein>
    <submittedName>
        <fullName evidence="1">Uncharacterized protein</fullName>
    </submittedName>
</protein>